<dbReference type="Pfam" id="PF00497">
    <property type="entry name" value="SBP_bac_3"/>
    <property type="match status" value="1"/>
</dbReference>
<name>A0A1A5X199_9BURK</name>
<dbReference type="SMART" id="SM00062">
    <property type="entry name" value="PBPb"/>
    <property type="match status" value="1"/>
</dbReference>
<sequence>MKPSMLGRMLAATVAAAALFGSTGAHARTLDEILASKKIVFGINPNLPPLGTYDAKNNIDGFDVSVARKIADGLGVKLEIVPVGSNDRVPFLMTDKIDAVMGGMTRNADRMKVIDFTDPVNTEVLGVLTTAGKPYKDWTQLNDPSVRLVQVRGTTPVKLIQDKLPKAQLLLLDNYPDAVRSIAQGRSDALIDVLDFMLSYTKQYPVKWRVVDTPIEVDYDCVGVKKGNTALTERLNKEIAAMQKSGYIASSWKTWFGSPMLYDPTAAPPTVAAAQ</sequence>
<dbReference type="RefSeq" id="WP_065065465.1">
    <property type="nucleotide sequence ID" value="NZ_CADFGN010000007.1"/>
</dbReference>
<dbReference type="OrthoDB" id="8578319at2"/>
<dbReference type="PANTHER" id="PTHR35936">
    <property type="entry name" value="MEMBRANE-BOUND LYTIC MUREIN TRANSGLYCOSYLASE F"/>
    <property type="match status" value="1"/>
</dbReference>
<comment type="caution">
    <text evidence="5">The sequence shown here is derived from an EMBL/GenBank/DDBJ whole genome shotgun (WGS) entry which is preliminary data.</text>
</comment>
<reference evidence="5 6" key="1">
    <citation type="submission" date="2016-10" db="EMBL/GenBank/DDBJ databases">
        <authorList>
            <person name="Varghese N."/>
            <person name="Submissions S."/>
        </authorList>
    </citation>
    <scope>NUCLEOTIDE SEQUENCE [LARGE SCALE GENOMIC DNA]</scope>
    <source>
        <strain evidence="5 6">LMG 22274</strain>
    </source>
</reference>
<evidence type="ECO:0000313" key="4">
    <source>
        <dbReference type="EMBL" id="PXX18637.1"/>
    </source>
</evidence>
<protein>
    <submittedName>
        <fullName evidence="4">Amino acid ABC transporter substrate-binding protein (PAAT family)</fullName>
    </submittedName>
    <submittedName>
        <fullName evidence="5">Amino acid ABC transporter substrate-binding protein, PAAT family</fullName>
    </submittedName>
</protein>
<feature type="chain" id="PRO_5015053483" evidence="2">
    <location>
        <begin position="28"/>
        <end position="275"/>
    </location>
</feature>
<dbReference type="AlphaFoldDB" id="A0A1A5X199"/>
<keyword evidence="7" id="KW-1185">Reference proteome</keyword>
<gene>
    <name evidence="4" type="ORF">C7400_104147</name>
    <name evidence="5" type="ORF">SAMN05216550_104282</name>
</gene>
<dbReference type="EMBL" id="QJJV01000004">
    <property type="protein sequence ID" value="PXX18637.1"/>
    <property type="molecule type" value="Genomic_DNA"/>
</dbReference>
<dbReference type="GeneID" id="61305415"/>
<dbReference type="SUPFAM" id="SSF53850">
    <property type="entry name" value="Periplasmic binding protein-like II"/>
    <property type="match status" value="1"/>
</dbReference>
<dbReference type="CDD" id="cd13697">
    <property type="entry name" value="PBP2_ArtJ_like"/>
    <property type="match status" value="1"/>
</dbReference>
<evidence type="ECO:0000313" key="5">
    <source>
        <dbReference type="EMBL" id="SEJ39313.1"/>
    </source>
</evidence>
<evidence type="ECO:0000313" key="7">
    <source>
        <dbReference type="Proteomes" id="UP000247515"/>
    </source>
</evidence>
<keyword evidence="1 2" id="KW-0732">Signal</keyword>
<dbReference type="Gene3D" id="3.40.190.10">
    <property type="entry name" value="Periplasmic binding protein-like II"/>
    <property type="match status" value="2"/>
</dbReference>
<evidence type="ECO:0000259" key="3">
    <source>
        <dbReference type="SMART" id="SM00062"/>
    </source>
</evidence>
<proteinExistence type="predicted"/>
<dbReference type="Proteomes" id="UP000183529">
    <property type="component" value="Unassembled WGS sequence"/>
</dbReference>
<feature type="signal peptide" evidence="2">
    <location>
        <begin position="1"/>
        <end position="27"/>
    </location>
</feature>
<feature type="domain" description="Solute-binding protein family 3/N-terminal" evidence="3">
    <location>
        <begin position="38"/>
        <end position="259"/>
    </location>
</feature>
<dbReference type="Proteomes" id="UP000247515">
    <property type="component" value="Unassembled WGS sequence"/>
</dbReference>
<dbReference type="PANTHER" id="PTHR35936:SF17">
    <property type="entry name" value="ARGININE-BINDING EXTRACELLULAR PROTEIN ARTP"/>
    <property type="match status" value="1"/>
</dbReference>
<accession>A0A1A5X199</accession>
<evidence type="ECO:0000256" key="1">
    <source>
        <dbReference type="ARBA" id="ARBA00022729"/>
    </source>
</evidence>
<evidence type="ECO:0000256" key="2">
    <source>
        <dbReference type="SAM" id="SignalP"/>
    </source>
</evidence>
<dbReference type="EMBL" id="FNZM01000004">
    <property type="protein sequence ID" value="SEJ39313.1"/>
    <property type="molecule type" value="Genomic_DNA"/>
</dbReference>
<dbReference type="InterPro" id="IPR001638">
    <property type="entry name" value="Solute-binding_3/MltF_N"/>
</dbReference>
<reference evidence="4 7" key="2">
    <citation type="submission" date="2018-05" db="EMBL/GenBank/DDBJ databases">
        <title>Genomic Encyclopedia of Type Strains, Phase IV (KMG-V): Genome sequencing to study the core and pangenomes of soil and plant-associated prokaryotes.</title>
        <authorList>
            <person name="Whitman W."/>
        </authorList>
    </citation>
    <scope>NUCLEOTIDE SEQUENCE [LARGE SCALE GENOMIC DNA]</scope>
    <source>
        <strain evidence="4 7">SIr-6563</strain>
    </source>
</reference>
<organism evidence="5 6">
    <name type="scientific">Paraburkholderia tropica</name>
    <dbReference type="NCBI Taxonomy" id="92647"/>
    <lineage>
        <taxon>Bacteria</taxon>
        <taxon>Pseudomonadati</taxon>
        <taxon>Pseudomonadota</taxon>
        <taxon>Betaproteobacteria</taxon>
        <taxon>Burkholderiales</taxon>
        <taxon>Burkholderiaceae</taxon>
        <taxon>Paraburkholderia</taxon>
    </lineage>
</organism>
<evidence type="ECO:0000313" key="6">
    <source>
        <dbReference type="Proteomes" id="UP000183529"/>
    </source>
</evidence>